<comment type="caution">
    <text evidence="2">The sequence shown here is derived from an EMBL/GenBank/DDBJ whole genome shotgun (WGS) entry which is preliminary data.</text>
</comment>
<protein>
    <recommendedName>
        <fullName evidence="4">Zinc-finger domain-containing protein</fullName>
    </recommendedName>
</protein>
<feature type="region of interest" description="Disordered" evidence="1">
    <location>
        <begin position="107"/>
        <end position="154"/>
    </location>
</feature>
<organism evidence="2 3">
    <name type="scientific">Porphyridium purpureum</name>
    <name type="common">Red alga</name>
    <name type="synonym">Porphyridium cruentum</name>
    <dbReference type="NCBI Taxonomy" id="35688"/>
    <lineage>
        <taxon>Eukaryota</taxon>
        <taxon>Rhodophyta</taxon>
        <taxon>Bangiophyceae</taxon>
        <taxon>Porphyridiales</taxon>
        <taxon>Porphyridiaceae</taxon>
        <taxon>Porphyridium</taxon>
    </lineage>
</organism>
<evidence type="ECO:0000313" key="2">
    <source>
        <dbReference type="EMBL" id="KAA8498578.1"/>
    </source>
</evidence>
<evidence type="ECO:0000256" key="1">
    <source>
        <dbReference type="SAM" id="MobiDB-lite"/>
    </source>
</evidence>
<proteinExistence type="predicted"/>
<evidence type="ECO:0008006" key="4">
    <source>
        <dbReference type="Google" id="ProtNLM"/>
    </source>
</evidence>
<dbReference type="EMBL" id="VRMN01000001">
    <property type="protein sequence ID" value="KAA8498578.1"/>
    <property type="molecule type" value="Genomic_DNA"/>
</dbReference>
<gene>
    <name evidence="2" type="ORF">FVE85_6163</name>
</gene>
<evidence type="ECO:0000313" key="3">
    <source>
        <dbReference type="Proteomes" id="UP000324585"/>
    </source>
</evidence>
<feature type="region of interest" description="Disordered" evidence="1">
    <location>
        <begin position="292"/>
        <end position="311"/>
    </location>
</feature>
<sequence length="454" mass="49152">MFGLDEFGEDLAYADSIGWGGEWVEQADNDGLGLGLSDLPAAASPSLRPPHFHGSGTVGALRGGHSYENMQYSAVDQYGRPHYKGLYAVPPSDDLFMDLPHALGAHHAPAHAPQPGGVANAQPHGHGSAPLVSTAPASQPVGTHRGPRLQLDGHGRPHYKGLYALDDVELDEVVGPLHHGSGHPAMTTATTAKRRNVEMSEMTFSTVDHHRPHPSSVVSGVAAPVPHPQQQAHTYGAPNAAALPTQQQQRHHHHHAEAHMNTAEQADNETISSAALTAHGADTLASRVVGGRVEKPKVPRKKPASKPEKAELVKDASVLKELEQLASKPKIRRYSNSTASRFCHICARSMDSVRAISCFNTLFGVCRKIICEKCFEQYGWDWEAASKPGARWSCAHCKGICPERAQCNTYKRTNQRRRLKGLERRKQLEELLIAGGADGISGLLDMREGDEEQS</sequence>
<name>A0A5J4Z5T1_PORPP</name>
<dbReference type="Proteomes" id="UP000324585">
    <property type="component" value="Unassembled WGS sequence"/>
</dbReference>
<dbReference type="AlphaFoldDB" id="A0A5J4Z5T1"/>
<dbReference type="OrthoDB" id="6040at2759"/>
<keyword evidence="3" id="KW-1185">Reference proteome</keyword>
<accession>A0A5J4Z5T1</accession>
<feature type="region of interest" description="Disordered" evidence="1">
    <location>
        <begin position="243"/>
        <end position="266"/>
    </location>
</feature>
<reference evidence="3" key="1">
    <citation type="journal article" date="2019" name="Nat. Commun.">
        <title>Expansion of phycobilisome linker gene families in mesophilic red algae.</title>
        <authorList>
            <person name="Lee J."/>
            <person name="Kim D."/>
            <person name="Bhattacharya D."/>
            <person name="Yoon H.S."/>
        </authorList>
    </citation>
    <scope>NUCLEOTIDE SEQUENCE [LARGE SCALE GENOMIC DNA]</scope>
    <source>
        <strain evidence="3">CCMP 1328</strain>
    </source>
</reference>
<feature type="compositionally biased region" description="Low complexity" evidence="1">
    <location>
        <begin position="107"/>
        <end position="119"/>
    </location>
</feature>